<protein>
    <submittedName>
        <fullName evidence="7">Family 43 glycosylhydrolase</fullName>
    </submittedName>
</protein>
<dbReference type="Proteomes" id="UP000471364">
    <property type="component" value="Unassembled WGS sequence"/>
</dbReference>
<organism evidence="7 8">
    <name type="scientific">Micromonospora aurantiaca</name>
    <name type="common">nom. illeg.</name>
    <dbReference type="NCBI Taxonomy" id="47850"/>
    <lineage>
        <taxon>Bacteria</taxon>
        <taxon>Bacillati</taxon>
        <taxon>Actinomycetota</taxon>
        <taxon>Actinomycetes</taxon>
        <taxon>Micromonosporales</taxon>
        <taxon>Micromonosporaceae</taxon>
        <taxon>Micromonospora</taxon>
    </lineage>
</organism>
<evidence type="ECO:0000256" key="4">
    <source>
        <dbReference type="ARBA" id="ARBA00023295"/>
    </source>
</evidence>
<comment type="pathway">
    <text evidence="1">Glycan metabolism; L-arabinan degradation.</text>
</comment>
<dbReference type="InterPro" id="IPR050727">
    <property type="entry name" value="GH43_arabinanases"/>
</dbReference>
<gene>
    <name evidence="7" type="ORF">F6X54_20790</name>
</gene>
<dbReference type="SUPFAM" id="SSF75005">
    <property type="entry name" value="Arabinanase/levansucrase/invertase"/>
    <property type="match status" value="1"/>
</dbReference>
<evidence type="ECO:0000256" key="3">
    <source>
        <dbReference type="ARBA" id="ARBA00022801"/>
    </source>
</evidence>
<evidence type="ECO:0000256" key="2">
    <source>
        <dbReference type="ARBA" id="ARBA00009865"/>
    </source>
</evidence>
<comment type="similarity">
    <text evidence="2 5">Belongs to the glycosyl hydrolase 43 family.</text>
</comment>
<dbReference type="Gene3D" id="2.115.10.20">
    <property type="entry name" value="Glycosyl hydrolase domain, family 43"/>
    <property type="match status" value="1"/>
</dbReference>
<reference evidence="7 8" key="1">
    <citation type="submission" date="2019-09" db="EMBL/GenBank/DDBJ databases">
        <title>High taxonomic diversity of Micromonospora strains isolated from Medicago sativa nodules in different geographical locations.</title>
        <authorList>
            <person name="Martinez-Hidalgo P."/>
            <person name="Flores-Felix J.D."/>
            <person name="Velazquez E."/>
            <person name="Brau L."/>
            <person name="Trujillo M.E."/>
            <person name="Martinez-Molina E."/>
        </authorList>
    </citation>
    <scope>NUCLEOTIDE SEQUENCE [LARGE SCALE GENOMIC DNA]</scope>
    <source>
        <strain evidence="7 8">ALFB5</strain>
    </source>
</reference>
<evidence type="ECO:0000313" key="8">
    <source>
        <dbReference type="Proteomes" id="UP000471364"/>
    </source>
</evidence>
<name>A0ABQ6UD16_9ACTN</name>
<dbReference type="EMBL" id="WAAR01000100">
    <property type="protein sequence ID" value="KAB1108943.1"/>
    <property type="molecule type" value="Genomic_DNA"/>
</dbReference>
<sequence length="372" mass="38772">MIITFINQGVPVKFLRTRGGLVTLAAAALVVTTAAVAPAAAAPAGDLSTLADSSTFPLADPDTLLAKDGSYVTYGTTVGAGTGARCGATGRLYVPVLVHGSGNSVGMADCASHDALPSGPGAWAEPGGAVWAPGVARFGSRFFMFYTASRKGTGQKCIGRAISDSARGPFQNQGEWACPDAGRWALDANPFVAGGNLYVTYRDDAIASGAETGISTVRTDGEGRAIWDTRRDMLKSTDITWDTAKTSGGTHVVENPSMWKAADGDWYLMYSGNNWDSARYATGIARCGATPLPGSRCTPIREGVSRPFFGYTGSAGLNPIRGLPGNHQGPGGMDVFAAADGSERVVWHWWNGSTRFPMTGVLTRPSTGFLVS</sequence>
<proteinExistence type="inferred from homology"/>
<evidence type="ECO:0000256" key="5">
    <source>
        <dbReference type="RuleBase" id="RU361187"/>
    </source>
</evidence>
<dbReference type="InterPro" id="IPR023296">
    <property type="entry name" value="Glyco_hydro_beta-prop_sf"/>
</dbReference>
<keyword evidence="8" id="KW-1185">Reference proteome</keyword>
<evidence type="ECO:0000256" key="6">
    <source>
        <dbReference type="SAM" id="SignalP"/>
    </source>
</evidence>
<feature type="signal peptide" evidence="6">
    <location>
        <begin position="1"/>
        <end position="39"/>
    </location>
</feature>
<keyword evidence="3 5" id="KW-0378">Hydrolase</keyword>
<evidence type="ECO:0000256" key="1">
    <source>
        <dbReference type="ARBA" id="ARBA00004834"/>
    </source>
</evidence>
<dbReference type="PANTHER" id="PTHR43301:SF3">
    <property type="entry name" value="ARABINAN ENDO-1,5-ALPHA-L-ARABINOSIDASE A-RELATED"/>
    <property type="match status" value="1"/>
</dbReference>
<evidence type="ECO:0000313" key="7">
    <source>
        <dbReference type="EMBL" id="KAB1108943.1"/>
    </source>
</evidence>
<keyword evidence="6" id="KW-0732">Signal</keyword>
<dbReference type="InterPro" id="IPR006710">
    <property type="entry name" value="Glyco_hydro_43"/>
</dbReference>
<dbReference type="Pfam" id="PF04616">
    <property type="entry name" value="Glyco_hydro_43"/>
    <property type="match status" value="1"/>
</dbReference>
<dbReference type="PANTHER" id="PTHR43301">
    <property type="entry name" value="ARABINAN ENDO-1,5-ALPHA-L-ARABINOSIDASE"/>
    <property type="match status" value="1"/>
</dbReference>
<feature type="chain" id="PRO_5047366681" evidence="6">
    <location>
        <begin position="40"/>
        <end position="372"/>
    </location>
</feature>
<accession>A0ABQ6UD16</accession>
<comment type="caution">
    <text evidence="7">The sequence shown here is derived from an EMBL/GenBank/DDBJ whole genome shotgun (WGS) entry which is preliminary data.</text>
</comment>
<keyword evidence="4 5" id="KW-0326">Glycosidase</keyword>